<dbReference type="EMBL" id="JBHRZV010000049">
    <property type="protein sequence ID" value="MFC3928447.1"/>
    <property type="molecule type" value="Genomic_DNA"/>
</dbReference>
<proteinExistence type="predicted"/>
<protein>
    <recommendedName>
        <fullName evidence="4">DUF3397 domain-containing protein</fullName>
    </recommendedName>
</protein>
<accession>A0ABV8CWS0</accession>
<organism evidence="2 3">
    <name type="scientific">Streptococcus caprae</name>
    <dbReference type="NCBI Taxonomy" id="1640501"/>
    <lineage>
        <taxon>Bacteria</taxon>
        <taxon>Bacillati</taxon>
        <taxon>Bacillota</taxon>
        <taxon>Bacilli</taxon>
        <taxon>Lactobacillales</taxon>
        <taxon>Streptococcaceae</taxon>
        <taxon>Streptococcus</taxon>
    </lineage>
</organism>
<comment type="caution">
    <text evidence="2">The sequence shown here is derived from an EMBL/GenBank/DDBJ whole genome shotgun (WGS) entry which is preliminary data.</text>
</comment>
<evidence type="ECO:0000256" key="1">
    <source>
        <dbReference type="SAM" id="Phobius"/>
    </source>
</evidence>
<name>A0ABV8CWS0_9STRE</name>
<feature type="transmembrane region" description="Helical" evidence="1">
    <location>
        <begin position="40"/>
        <end position="65"/>
    </location>
</feature>
<sequence length="67" mass="7535">MIVLSQSFLIIATLWIAFLVLGIAVFHHHGRLPLKNPVKILLAFLFLLIMAGMAYVLLFLGFFGYNS</sequence>
<keyword evidence="3" id="KW-1185">Reference proteome</keyword>
<keyword evidence="1" id="KW-0472">Membrane</keyword>
<keyword evidence="1" id="KW-0812">Transmembrane</keyword>
<evidence type="ECO:0000313" key="3">
    <source>
        <dbReference type="Proteomes" id="UP001595807"/>
    </source>
</evidence>
<evidence type="ECO:0008006" key="4">
    <source>
        <dbReference type="Google" id="ProtNLM"/>
    </source>
</evidence>
<evidence type="ECO:0000313" key="2">
    <source>
        <dbReference type="EMBL" id="MFC3928447.1"/>
    </source>
</evidence>
<dbReference type="Proteomes" id="UP001595807">
    <property type="component" value="Unassembled WGS sequence"/>
</dbReference>
<dbReference type="RefSeq" id="WP_380426987.1">
    <property type="nucleotide sequence ID" value="NZ_JBHRZV010000049.1"/>
</dbReference>
<feature type="transmembrane region" description="Helical" evidence="1">
    <location>
        <begin position="6"/>
        <end position="28"/>
    </location>
</feature>
<reference evidence="3" key="1">
    <citation type="journal article" date="2019" name="Int. J. Syst. Evol. Microbiol.">
        <title>The Global Catalogue of Microorganisms (GCM) 10K type strain sequencing project: providing services to taxonomists for standard genome sequencing and annotation.</title>
        <authorList>
            <consortium name="The Broad Institute Genomics Platform"/>
            <consortium name="The Broad Institute Genome Sequencing Center for Infectious Disease"/>
            <person name="Wu L."/>
            <person name="Ma J."/>
        </authorList>
    </citation>
    <scope>NUCLEOTIDE SEQUENCE [LARGE SCALE GENOMIC DNA]</scope>
    <source>
        <strain evidence="3">CCUG 67170</strain>
    </source>
</reference>
<keyword evidence="1" id="KW-1133">Transmembrane helix</keyword>
<gene>
    <name evidence="2" type="ORF">ACFORF_07705</name>
</gene>